<keyword evidence="3" id="KW-1185">Reference proteome</keyword>
<organism evidence="2 3">
    <name type="scientific">Nakamurella alba</name>
    <dbReference type="NCBI Taxonomy" id="2665158"/>
    <lineage>
        <taxon>Bacteria</taxon>
        <taxon>Bacillati</taxon>
        <taxon>Actinomycetota</taxon>
        <taxon>Actinomycetes</taxon>
        <taxon>Nakamurellales</taxon>
        <taxon>Nakamurellaceae</taxon>
        <taxon>Nakamurella</taxon>
    </lineage>
</organism>
<dbReference type="EMBL" id="WLYK01000017">
    <property type="protein sequence ID" value="MTD17242.1"/>
    <property type="molecule type" value="Genomic_DNA"/>
</dbReference>
<keyword evidence="1" id="KW-0472">Membrane</keyword>
<evidence type="ECO:0000256" key="1">
    <source>
        <dbReference type="SAM" id="Phobius"/>
    </source>
</evidence>
<dbReference type="AlphaFoldDB" id="A0A7K1FSV9"/>
<reference evidence="2 3" key="1">
    <citation type="submission" date="2019-11" db="EMBL/GenBank/DDBJ databases">
        <authorList>
            <person name="Jiang L.-Q."/>
        </authorList>
    </citation>
    <scope>NUCLEOTIDE SEQUENCE [LARGE SCALE GENOMIC DNA]</scope>
    <source>
        <strain evidence="2 3">YIM 132087</strain>
    </source>
</reference>
<keyword evidence="1" id="KW-0812">Transmembrane</keyword>
<dbReference type="Proteomes" id="UP000460221">
    <property type="component" value="Unassembled WGS sequence"/>
</dbReference>
<keyword evidence="1" id="KW-1133">Transmembrane helix</keyword>
<sequence length="98" mass="10551">MNVELLVWIVVAVLIVVVALWPVLRRNRRRGSAISEVEARALIENLENALDGSGVDPRARRKAERNLLLAGAAMSGTGRGRADRAGRWAKAGLRALGG</sequence>
<evidence type="ECO:0000313" key="2">
    <source>
        <dbReference type="EMBL" id="MTD17242.1"/>
    </source>
</evidence>
<comment type="caution">
    <text evidence="2">The sequence shown here is derived from an EMBL/GenBank/DDBJ whole genome shotgun (WGS) entry which is preliminary data.</text>
</comment>
<dbReference type="RefSeq" id="WP_154771244.1">
    <property type="nucleotide sequence ID" value="NZ_WLYK01000017.1"/>
</dbReference>
<proteinExistence type="predicted"/>
<name>A0A7K1FSV9_9ACTN</name>
<evidence type="ECO:0000313" key="3">
    <source>
        <dbReference type="Proteomes" id="UP000460221"/>
    </source>
</evidence>
<accession>A0A7K1FSV9</accession>
<gene>
    <name evidence="2" type="ORF">GIS00_25250</name>
</gene>
<feature type="transmembrane region" description="Helical" evidence="1">
    <location>
        <begin position="6"/>
        <end position="24"/>
    </location>
</feature>
<protein>
    <submittedName>
        <fullName evidence="2">Uncharacterized protein</fullName>
    </submittedName>
</protein>